<evidence type="ECO:0000256" key="1">
    <source>
        <dbReference type="SAM" id="MobiDB-lite"/>
    </source>
</evidence>
<dbReference type="EMBL" id="JAKJXO020000015">
    <property type="protein sequence ID" value="KAL1595931.1"/>
    <property type="molecule type" value="Genomic_DNA"/>
</dbReference>
<evidence type="ECO:0000313" key="3">
    <source>
        <dbReference type="Proteomes" id="UP001521785"/>
    </source>
</evidence>
<keyword evidence="3" id="KW-1185">Reference proteome</keyword>
<evidence type="ECO:0000313" key="2">
    <source>
        <dbReference type="EMBL" id="KAL1595931.1"/>
    </source>
</evidence>
<feature type="region of interest" description="Disordered" evidence="1">
    <location>
        <begin position="171"/>
        <end position="208"/>
    </location>
</feature>
<reference evidence="2 3" key="1">
    <citation type="submission" date="2024-02" db="EMBL/GenBank/DDBJ databases">
        <title>De novo assembly and annotation of 12 fungi associated with fruit tree decline syndrome in Ontario, Canada.</title>
        <authorList>
            <person name="Sulman M."/>
            <person name="Ellouze W."/>
            <person name="Ilyukhin E."/>
        </authorList>
    </citation>
    <scope>NUCLEOTIDE SEQUENCE [LARGE SCALE GENOMIC DNA]</scope>
    <source>
        <strain evidence="2 3">M42-189</strain>
    </source>
</reference>
<proteinExistence type="predicted"/>
<gene>
    <name evidence="2" type="ORF">SLS60_009621</name>
</gene>
<feature type="compositionally biased region" description="Low complexity" evidence="1">
    <location>
        <begin position="21"/>
        <end position="33"/>
    </location>
</feature>
<dbReference type="Proteomes" id="UP001521785">
    <property type="component" value="Unassembled WGS sequence"/>
</dbReference>
<feature type="region of interest" description="Disordered" evidence="1">
    <location>
        <begin position="1"/>
        <end position="115"/>
    </location>
</feature>
<name>A0ABR3QUT3_9PLEO</name>
<comment type="caution">
    <text evidence="2">The sequence shown here is derived from an EMBL/GenBank/DDBJ whole genome shotgun (WGS) entry which is preliminary data.</text>
</comment>
<feature type="compositionally biased region" description="Pro residues" evidence="1">
    <location>
        <begin position="96"/>
        <end position="111"/>
    </location>
</feature>
<accession>A0ABR3QUT3</accession>
<feature type="compositionally biased region" description="Polar residues" evidence="1">
    <location>
        <begin position="86"/>
        <end position="95"/>
    </location>
</feature>
<organism evidence="2 3">
    <name type="scientific">Paraconiothyrium brasiliense</name>
    <dbReference type="NCBI Taxonomy" id="300254"/>
    <lineage>
        <taxon>Eukaryota</taxon>
        <taxon>Fungi</taxon>
        <taxon>Dikarya</taxon>
        <taxon>Ascomycota</taxon>
        <taxon>Pezizomycotina</taxon>
        <taxon>Dothideomycetes</taxon>
        <taxon>Pleosporomycetidae</taxon>
        <taxon>Pleosporales</taxon>
        <taxon>Massarineae</taxon>
        <taxon>Didymosphaeriaceae</taxon>
        <taxon>Paraconiothyrium</taxon>
    </lineage>
</organism>
<sequence>MIPRPPIPDRDPNHRIPSLVPSPLNPNKPKQSNQPPPVSDRDPNHRIPSLAPSPLKPSKPAQSNQPPPIPDRDPNHRIPSLVPSALNPNKPRQSNLPPPANPSPENSPPAEDPTDYQDQIEAEAMAKFFNDVYFSDIADGLLCGDNPPAEYRQYAVGGGCYYVPHVNKGPSQTPNGALDSPDQAVDGSAQPTITAAPGAKPTGNGTIDPWAIKPQADEYLTDELVPPSGLAPTYYAEVESETAWLWTFFTPVPSQLTTSMNNGAVLESEEDEDLAVLVWATPNATEATTTSSMIESINTAGELESFPAITAP</sequence>
<protein>
    <submittedName>
        <fullName evidence="2">Uncharacterized protein</fullName>
    </submittedName>
</protein>
<feature type="compositionally biased region" description="Low complexity" evidence="1">
    <location>
        <begin position="48"/>
        <end position="61"/>
    </location>
</feature>